<feature type="domain" description="Response regulatory" evidence="2">
    <location>
        <begin position="84"/>
        <end position="202"/>
    </location>
</feature>
<dbReference type="PROSITE" id="PS50110">
    <property type="entry name" value="RESPONSE_REGULATORY"/>
    <property type="match status" value="1"/>
</dbReference>
<comment type="caution">
    <text evidence="3">The sequence shown here is derived from an EMBL/GenBank/DDBJ whole genome shotgun (WGS) entry which is preliminary data.</text>
</comment>
<dbReference type="RefSeq" id="WP_184745060.1">
    <property type="nucleotide sequence ID" value="NZ_JACHGJ010000002.1"/>
</dbReference>
<feature type="modified residue" description="4-aspartylphosphate" evidence="1">
    <location>
        <position position="134"/>
    </location>
</feature>
<gene>
    <name evidence="3" type="ORF">HNR50_001299</name>
</gene>
<evidence type="ECO:0000313" key="4">
    <source>
        <dbReference type="Proteomes" id="UP000587760"/>
    </source>
</evidence>
<organism evidence="3 4">
    <name type="scientific">Spirochaeta isovalerica</name>
    <dbReference type="NCBI Taxonomy" id="150"/>
    <lineage>
        <taxon>Bacteria</taxon>
        <taxon>Pseudomonadati</taxon>
        <taxon>Spirochaetota</taxon>
        <taxon>Spirochaetia</taxon>
        <taxon>Spirochaetales</taxon>
        <taxon>Spirochaetaceae</taxon>
        <taxon>Spirochaeta</taxon>
    </lineage>
</organism>
<evidence type="ECO:0000259" key="2">
    <source>
        <dbReference type="PROSITE" id="PS50110"/>
    </source>
</evidence>
<dbReference type="CDD" id="cd00156">
    <property type="entry name" value="REC"/>
    <property type="match status" value="1"/>
</dbReference>
<name>A0A841R8F1_9SPIO</name>
<dbReference type="GO" id="GO:0000160">
    <property type="term" value="P:phosphorelay signal transduction system"/>
    <property type="evidence" value="ECO:0007669"/>
    <property type="project" value="InterPro"/>
</dbReference>
<dbReference type="AlphaFoldDB" id="A0A841R8F1"/>
<keyword evidence="1" id="KW-0597">Phosphoprotein</keyword>
<evidence type="ECO:0000313" key="3">
    <source>
        <dbReference type="EMBL" id="MBB6479641.1"/>
    </source>
</evidence>
<dbReference type="Proteomes" id="UP000587760">
    <property type="component" value="Unassembled WGS sequence"/>
</dbReference>
<dbReference type="Pfam" id="PF00072">
    <property type="entry name" value="Response_reg"/>
    <property type="match status" value="1"/>
</dbReference>
<dbReference type="InterPro" id="IPR001789">
    <property type="entry name" value="Sig_transdc_resp-reg_receiver"/>
</dbReference>
<reference evidence="3 4" key="1">
    <citation type="submission" date="2020-08" db="EMBL/GenBank/DDBJ databases">
        <title>Genomic Encyclopedia of Type Strains, Phase IV (KMG-IV): sequencing the most valuable type-strain genomes for metagenomic binning, comparative biology and taxonomic classification.</title>
        <authorList>
            <person name="Goeker M."/>
        </authorList>
    </citation>
    <scope>NUCLEOTIDE SEQUENCE [LARGE SCALE GENOMIC DNA]</scope>
    <source>
        <strain evidence="3 4">DSM 2461</strain>
    </source>
</reference>
<sequence>MKDNKPRNLKTTDELWDEIKKISRYEHRSLNEQINYFLKNSCREFRKNNPEFDNSEDSADRKTVKELAQIIKESRISSFTDKPKILLIDDSYIENMIYKEYLESHNCEVFLAFNEDTALELTGKIPGIDIAIIDYRLPEMTADQLLEKMQKINNSFDSIIVTSDIRPFIRTSFGNCDPEPYAFIEKSADNLEILIKEIQKKI</sequence>
<evidence type="ECO:0000256" key="1">
    <source>
        <dbReference type="PROSITE-ProRule" id="PRU00169"/>
    </source>
</evidence>
<keyword evidence="4" id="KW-1185">Reference proteome</keyword>
<dbReference type="EMBL" id="JACHGJ010000002">
    <property type="protein sequence ID" value="MBB6479641.1"/>
    <property type="molecule type" value="Genomic_DNA"/>
</dbReference>
<dbReference type="SUPFAM" id="SSF52172">
    <property type="entry name" value="CheY-like"/>
    <property type="match status" value="1"/>
</dbReference>
<proteinExistence type="predicted"/>
<dbReference type="SMART" id="SM00448">
    <property type="entry name" value="REC"/>
    <property type="match status" value="1"/>
</dbReference>
<dbReference type="Gene3D" id="3.40.50.2300">
    <property type="match status" value="1"/>
</dbReference>
<accession>A0A841R8F1</accession>
<protein>
    <submittedName>
        <fullName evidence="3">CheY-like chemotaxis protein</fullName>
    </submittedName>
</protein>
<dbReference type="InterPro" id="IPR011006">
    <property type="entry name" value="CheY-like_superfamily"/>
</dbReference>